<feature type="compositionally biased region" description="Basic residues" evidence="1">
    <location>
        <begin position="52"/>
        <end position="66"/>
    </location>
</feature>
<feature type="region of interest" description="Disordered" evidence="1">
    <location>
        <begin position="40"/>
        <end position="74"/>
    </location>
</feature>
<protein>
    <submittedName>
        <fullName evidence="2">Uncharacterized protein</fullName>
    </submittedName>
</protein>
<reference evidence="3" key="1">
    <citation type="journal article" date="2019" name="Genes (Basel)">
        <title>Halobacterium salinarum virus ChaoS9, a Novel Halovirus Related to PhiH1 and PhiCh1.</title>
        <authorList>
            <person name="Dyall-Smith M."/>
            <person name="Palm P."/>
            <person name="Wanner G."/>
            <person name="Witte A."/>
            <person name="Oesterhelt D."/>
            <person name="Pfeiffer F."/>
        </authorList>
    </citation>
    <scope>NUCLEOTIDE SEQUENCE [LARGE SCALE GENOMIC DNA]</scope>
</reference>
<organism evidence="2 3">
    <name type="scientific">Halobacterium phage ChaoS9</name>
    <dbReference type="NCBI Taxonomy" id="2847105"/>
    <lineage>
        <taxon>Viruses</taxon>
        <taxon>Duplodnaviria</taxon>
        <taxon>Heunggongvirae</taxon>
        <taxon>Uroviricota</taxon>
        <taxon>Caudoviricetes</taxon>
        <taxon>Vertoviridae</taxon>
        <taxon>Chaovirus</taxon>
        <taxon>Chaovirus bigenum</taxon>
        <taxon>Chaovirus ChaoS9</taxon>
    </lineage>
</organism>
<keyword evidence="3" id="KW-1185">Reference proteome</keyword>
<evidence type="ECO:0000256" key="1">
    <source>
        <dbReference type="SAM" id="MobiDB-lite"/>
    </source>
</evidence>
<gene>
    <name evidence="2" type="ORF">ChaoS9_380</name>
</gene>
<sequence length="110" mass="12330">MRSCDHFLPGGCPFKYPGYKLVRQQEMSTEDTRRWRAWKPEAGGTTSGFSTRRIKPTGHRERRRCPPRTPRNAPRRVAARFTGPVAVTTVIGPNPPTTPRALGASPVMSR</sequence>
<proteinExistence type="predicted"/>
<evidence type="ECO:0000313" key="2">
    <source>
        <dbReference type="EMBL" id="QBI90081.1"/>
    </source>
</evidence>
<evidence type="ECO:0000313" key="3">
    <source>
        <dbReference type="Proteomes" id="UP000294095"/>
    </source>
</evidence>
<dbReference type="EMBL" id="MK310226">
    <property type="protein sequence ID" value="QBI90081.1"/>
    <property type="molecule type" value="Genomic_DNA"/>
</dbReference>
<name>A0A481V700_9CAUD</name>
<accession>A0A481V700</accession>
<feature type="region of interest" description="Disordered" evidence="1">
    <location>
        <begin position="87"/>
        <end position="110"/>
    </location>
</feature>
<dbReference type="Proteomes" id="UP000294095">
    <property type="component" value="Segment"/>
</dbReference>